<dbReference type="PANTHER" id="PTHR21586">
    <property type="entry name" value="TIPA"/>
    <property type="match status" value="1"/>
</dbReference>
<name>A0A6A4ILR1_APOLU</name>
<dbReference type="EMBL" id="WIXP02000013">
    <property type="protein sequence ID" value="KAF6201246.1"/>
    <property type="molecule type" value="Genomic_DNA"/>
</dbReference>
<protein>
    <submittedName>
        <fullName evidence="2">Uncharacterized protein</fullName>
    </submittedName>
</protein>
<dbReference type="AlphaFoldDB" id="A0A6A4ILR1"/>
<dbReference type="SUPFAM" id="SSF81606">
    <property type="entry name" value="PP2C-like"/>
    <property type="match status" value="1"/>
</dbReference>
<accession>A0A6A4ILR1</accession>
<dbReference type="OrthoDB" id="2556847at2759"/>
<dbReference type="PROSITE" id="PS51746">
    <property type="entry name" value="PPM_2"/>
    <property type="match status" value="1"/>
</dbReference>
<proteinExistence type="predicted"/>
<sequence length="516" mass="55525">MPGFRQKVAGFIQKLANPPDPSAAPPSKSGSYEQKKSPQTRSSDFFIQKYLTEQENGRTEPKIVHGRTPGQLPPSAIGPLSRPVLSAMTGPCGGLTTVNKKRRHLSISDPDVRFIDTADEESPPGTKDANSNTSTVNCNLLPTSPAPLQKCESTPNATGYTRVCPGDPVAGVVDWDKPTPTAYGKSVSLYERHPVTGVPAGEPIADCFAVVAREDSAILVLADGVNWGAKASLAARAAVHGCVDYLNQALYNHKLSSTTDAFVALLRSFNAAHNLILEENGMLTTLTAVLILPLIAPRRYVACACNVGDSLAYVFSHKHGVREITQGSHDVHRMRDMRDALGALGPVDGTNPELANLTCAMTELDPGDIVFITSDGVSDNLDPVVGKFTGLNGVLAEQRHKLGLLRTEDLLRNGVSGKGPPVKSARALTDLMIDFVTRLTSAKRHLLEDADLYPPTSNPEVNPESLSMSLHKQVSPGPLMFSSAVFEVACELILIISLRYFLKNDVTHSRRPSQLW</sequence>
<dbReference type="InterPro" id="IPR036457">
    <property type="entry name" value="PPM-type-like_dom_sf"/>
</dbReference>
<dbReference type="Pfam" id="PF13672">
    <property type="entry name" value="PP2C_2"/>
    <property type="match status" value="1"/>
</dbReference>
<evidence type="ECO:0000313" key="2">
    <source>
        <dbReference type="EMBL" id="KAF6201246.1"/>
    </source>
</evidence>
<comment type="caution">
    <text evidence="2">The sequence shown here is derived from an EMBL/GenBank/DDBJ whole genome shotgun (WGS) entry which is preliminary data.</text>
</comment>
<dbReference type="InterPro" id="IPR001932">
    <property type="entry name" value="PPM-type_phosphatase-like_dom"/>
</dbReference>
<dbReference type="InterPro" id="IPR053287">
    <property type="entry name" value="PP2C-like_domain"/>
</dbReference>
<keyword evidence="3" id="KW-1185">Reference proteome</keyword>
<evidence type="ECO:0000313" key="3">
    <source>
        <dbReference type="Proteomes" id="UP000466442"/>
    </source>
</evidence>
<gene>
    <name evidence="2" type="ORF">GE061_005693</name>
</gene>
<dbReference type="SMART" id="SM00332">
    <property type="entry name" value="PP2Cc"/>
    <property type="match status" value="1"/>
</dbReference>
<dbReference type="Gene3D" id="3.60.40.10">
    <property type="entry name" value="PPM-type phosphatase domain"/>
    <property type="match status" value="1"/>
</dbReference>
<evidence type="ECO:0000256" key="1">
    <source>
        <dbReference type="SAM" id="MobiDB-lite"/>
    </source>
</evidence>
<dbReference type="PANTHER" id="PTHR21586:SF0">
    <property type="entry name" value="PP2C-LIKE DOMAIN-CONTAINING PROTEIN CG9801"/>
    <property type="match status" value="1"/>
</dbReference>
<dbReference type="Proteomes" id="UP000466442">
    <property type="component" value="Unassembled WGS sequence"/>
</dbReference>
<organism evidence="2 3">
    <name type="scientific">Apolygus lucorum</name>
    <name type="common">Small green plant bug</name>
    <name type="synonym">Lygocoris lucorum</name>
    <dbReference type="NCBI Taxonomy" id="248454"/>
    <lineage>
        <taxon>Eukaryota</taxon>
        <taxon>Metazoa</taxon>
        <taxon>Ecdysozoa</taxon>
        <taxon>Arthropoda</taxon>
        <taxon>Hexapoda</taxon>
        <taxon>Insecta</taxon>
        <taxon>Pterygota</taxon>
        <taxon>Neoptera</taxon>
        <taxon>Paraneoptera</taxon>
        <taxon>Hemiptera</taxon>
        <taxon>Heteroptera</taxon>
        <taxon>Panheteroptera</taxon>
        <taxon>Cimicomorpha</taxon>
        <taxon>Miridae</taxon>
        <taxon>Mirini</taxon>
        <taxon>Apolygus</taxon>
    </lineage>
</organism>
<reference evidence="2" key="1">
    <citation type="journal article" date="2021" name="Mol. Ecol. Resour.">
        <title>Apolygus lucorum genome provides insights into omnivorousness and mesophyll feeding.</title>
        <authorList>
            <person name="Liu Y."/>
            <person name="Liu H."/>
            <person name="Wang H."/>
            <person name="Huang T."/>
            <person name="Liu B."/>
            <person name="Yang B."/>
            <person name="Yin L."/>
            <person name="Li B."/>
            <person name="Zhang Y."/>
            <person name="Zhang S."/>
            <person name="Jiang F."/>
            <person name="Zhang X."/>
            <person name="Ren Y."/>
            <person name="Wang B."/>
            <person name="Wang S."/>
            <person name="Lu Y."/>
            <person name="Wu K."/>
            <person name="Fan W."/>
            <person name="Wang G."/>
        </authorList>
    </citation>
    <scope>NUCLEOTIDE SEQUENCE</scope>
    <source>
        <strain evidence="2">12Hb</strain>
    </source>
</reference>
<feature type="region of interest" description="Disordered" evidence="1">
    <location>
        <begin position="1"/>
        <end position="76"/>
    </location>
</feature>